<organism evidence="3 4">
    <name type="scientific">Weissella confusa</name>
    <name type="common">Lactobacillus confusus</name>
    <dbReference type="NCBI Taxonomy" id="1583"/>
    <lineage>
        <taxon>Bacteria</taxon>
        <taxon>Bacillati</taxon>
        <taxon>Bacillota</taxon>
        <taxon>Bacilli</taxon>
        <taxon>Lactobacillales</taxon>
        <taxon>Lactobacillaceae</taxon>
        <taxon>Weissella</taxon>
    </lineage>
</organism>
<keyword evidence="2" id="KW-1133">Transmembrane helix</keyword>
<dbReference type="RefSeq" id="WP_135518308.1">
    <property type="nucleotide sequence ID" value="NZ_PVSN01000016.1"/>
</dbReference>
<evidence type="ECO:0000313" key="3">
    <source>
        <dbReference type="EMBL" id="TGE74958.1"/>
    </source>
</evidence>
<keyword evidence="2" id="KW-0472">Membrane</keyword>
<evidence type="ECO:0000256" key="2">
    <source>
        <dbReference type="SAM" id="Phobius"/>
    </source>
</evidence>
<feature type="transmembrane region" description="Helical" evidence="2">
    <location>
        <begin position="56"/>
        <end position="79"/>
    </location>
</feature>
<name>A0A4Z0S137_WEICO</name>
<dbReference type="Proteomes" id="UP000297646">
    <property type="component" value="Unassembled WGS sequence"/>
</dbReference>
<evidence type="ECO:0000256" key="1">
    <source>
        <dbReference type="SAM" id="Coils"/>
    </source>
</evidence>
<dbReference type="AlphaFoldDB" id="A0A4Z0S137"/>
<feature type="coiled-coil region" evidence="1">
    <location>
        <begin position="33"/>
        <end position="60"/>
    </location>
</feature>
<keyword evidence="1" id="KW-0175">Coiled coil</keyword>
<comment type="caution">
    <text evidence="3">The sequence shown here is derived from an EMBL/GenBank/DDBJ whole genome shotgun (WGS) entry which is preliminary data.</text>
</comment>
<sequence>MTATNTHITGTYKTDSDLNEFRASQWKLNGVVFQMLNEANDEIEELKKRQKDNVRAMIELLVGFAIVFLGEMAIMFGYIF</sequence>
<reference evidence="3 4" key="1">
    <citation type="submission" date="2018-03" db="EMBL/GenBank/DDBJ databases">
        <title>Genome sequencing of Weissella confusa isolates.</title>
        <authorList>
            <person name="Kajala I."/>
            <person name="Baruah R."/>
            <person name="Bergsveinson J."/>
            <person name="Juvonen R."/>
            <person name="Ziola B."/>
        </authorList>
    </citation>
    <scope>NUCLEOTIDE SEQUENCE [LARGE SCALE GENOMIC DNA]</scope>
    <source>
        <strain evidence="3 4">VTT E-062653</strain>
    </source>
</reference>
<protein>
    <submittedName>
        <fullName evidence="3">Uncharacterized protein</fullName>
    </submittedName>
</protein>
<dbReference type="EMBL" id="PVSN01000016">
    <property type="protein sequence ID" value="TGE74958.1"/>
    <property type="molecule type" value="Genomic_DNA"/>
</dbReference>
<proteinExistence type="predicted"/>
<accession>A0A4Z0S137</accession>
<evidence type="ECO:0000313" key="4">
    <source>
        <dbReference type="Proteomes" id="UP000297646"/>
    </source>
</evidence>
<keyword evidence="2" id="KW-0812">Transmembrane</keyword>
<gene>
    <name evidence="3" type="ORF">C6P11_02505</name>
</gene>